<sequence>MAKYPNEEKEQLIEEFKNSGLSITSWARKNGLPISTVTRWVSKHDKKSKHSKDVKFIEIKTTQAGKTLKMEIGAVNIVVDRYTDLELLAKVIKVVNEINV</sequence>
<dbReference type="SUPFAM" id="SSF46689">
    <property type="entry name" value="Homeodomain-like"/>
    <property type="match status" value="1"/>
</dbReference>
<dbReference type="GO" id="GO:0003677">
    <property type="term" value="F:DNA binding"/>
    <property type="evidence" value="ECO:0007669"/>
    <property type="project" value="InterPro"/>
</dbReference>
<comment type="caution">
    <text evidence="1">The sequence shown here is derived from an EMBL/GenBank/DDBJ whole genome shotgun (WGS) entry which is preliminary data.</text>
</comment>
<keyword evidence="2" id="KW-1185">Reference proteome</keyword>
<dbReference type="EMBL" id="RRCM01000001">
    <property type="protein sequence ID" value="RRJ17289.1"/>
    <property type="molecule type" value="Genomic_DNA"/>
</dbReference>
<dbReference type="InterPro" id="IPR002514">
    <property type="entry name" value="Transposase_8"/>
</dbReference>
<dbReference type="Pfam" id="PF01527">
    <property type="entry name" value="HTH_Tnp_1"/>
    <property type="match status" value="1"/>
</dbReference>
<dbReference type="NCBIfam" id="NF047593">
    <property type="entry name" value="IS66_ISAeme5_TnpA"/>
    <property type="match status" value="1"/>
</dbReference>
<gene>
    <name evidence="1" type="ORF">EHW90_10025</name>
</gene>
<proteinExistence type="predicted"/>
<dbReference type="GO" id="GO:0004803">
    <property type="term" value="F:transposase activity"/>
    <property type="evidence" value="ECO:0007669"/>
    <property type="project" value="InterPro"/>
</dbReference>
<dbReference type="InterPro" id="IPR009057">
    <property type="entry name" value="Homeodomain-like_sf"/>
</dbReference>
<protein>
    <recommendedName>
        <fullName evidence="3">Transposase</fullName>
    </recommendedName>
</protein>
<dbReference type="AlphaFoldDB" id="A0A3P3QA75"/>
<accession>A0A3P3QA75</accession>
<reference evidence="1 2" key="1">
    <citation type="submission" date="2018-11" db="EMBL/GenBank/DDBJ databases">
        <title>Genome sequencing of Lachnoanaerobaculum orale DSM 24553T.</title>
        <authorList>
            <person name="Kook J.-K."/>
            <person name="Park S.-N."/>
            <person name="Lim Y.K."/>
        </authorList>
    </citation>
    <scope>NUCLEOTIDE SEQUENCE [LARGE SCALE GENOMIC DNA]</scope>
    <source>
        <strain evidence="1 2">DSM 24553</strain>
    </source>
</reference>
<evidence type="ECO:0000313" key="1">
    <source>
        <dbReference type="EMBL" id="RRJ17289.1"/>
    </source>
</evidence>
<dbReference type="GO" id="GO:0006313">
    <property type="term" value="P:DNA transposition"/>
    <property type="evidence" value="ECO:0007669"/>
    <property type="project" value="InterPro"/>
</dbReference>
<dbReference type="Proteomes" id="UP000276982">
    <property type="component" value="Unassembled WGS sequence"/>
</dbReference>
<evidence type="ECO:0008006" key="3">
    <source>
        <dbReference type="Google" id="ProtNLM"/>
    </source>
</evidence>
<name>A0A3P3QA75_9FIRM</name>
<organism evidence="1 2">
    <name type="scientific">Lachnoanaerobaculum orale</name>
    <dbReference type="NCBI Taxonomy" id="979627"/>
    <lineage>
        <taxon>Bacteria</taxon>
        <taxon>Bacillati</taxon>
        <taxon>Bacillota</taxon>
        <taxon>Clostridia</taxon>
        <taxon>Lachnospirales</taxon>
        <taxon>Lachnospiraceae</taxon>
        <taxon>Lachnoanaerobaculum</taxon>
    </lineage>
</organism>
<evidence type="ECO:0000313" key="2">
    <source>
        <dbReference type="Proteomes" id="UP000276982"/>
    </source>
</evidence>
<dbReference type="RefSeq" id="WP_124952592.1">
    <property type="nucleotide sequence ID" value="NZ_RRCM01000001.1"/>
</dbReference>